<proteinExistence type="predicted"/>
<feature type="region of interest" description="Disordered" evidence="1">
    <location>
        <begin position="32"/>
        <end position="61"/>
    </location>
</feature>
<reference evidence="2" key="1">
    <citation type="journal article" date="2012" name="Nature">
        <title>The oyster genome reveals stress adaptation and complexity of shell formation.</title>
        <authorList>
            <person name="Zhang G."/>
            <person name="Fang X."/>
            <person name="Guo X."/>
            <person name="Li L."/>
            <person name="Luo R."/>
            <person name="Xu F."/>
            <person name="Yang P."/>
            <person name="Zhang L."/>
            <person name="Wang X."/>
            <person name="Qi H."/>
            <person name="Xiong Z."/>
            <person name="Que H."/>
            <person name="Xie Y."/>
            <person name="Holland P.W."/>
            <person name="Paps J."/>
            <person name="Zhu Y."/>
            <person name="Wu F."/>
            <person name="Chen Y."/>
            <person name="Wang J."/>
            <person name="Peng C."/>
            <person name="Meng J."/>
            <person name="Yang L."/>
            <person name="Liu J."/>
            <person name="Wen B."/>
            <person name="Zhang N."/>
            <person name="Huang Z."/>
            <person name="Zhu Q."/>
            <person name="Feng Y."/>
            <person name="Mount A."/>
            <person name="Hedgecock D."/>
            <person name="Xu Z."/>
            <person name="Liu Y."/>
            <person name="Domazet-Loso T."/>
            <person name="Du Y."/>
            <person name="Sun X."/>
            <person name="Zhang S."/>
            <person name="Liu B."/>
            <person name="Cheng P."/>
            <person name="Jiang X."/>
            <person name="Li J."/>
            <person name="Fan D."/>
            <person name="Wang W."/>
            <person name="Fu W."/>
            <person name="Wang T."/>
            <person name="Wang B."/>
            <person name="Zhang J."/>
            <person name="Peng Z."/>
            <person name="Li Y."/>
            <person name="Li N."/>
            <person name="Wang J."/>
            <person name="Chen M."/>
            <person name="He Y."/>
            <person name="Tan F."/>
            <person name="Song X."/>
            <person name="Zheng Q."/>
            <person name="Huang R."/>
            <person name="Yang H."/>
            <person name="Du X."/>
            <person name="Chen L."/>
            <person name="Yang M."/>
            <person name="Gaffney P.M."/>
            <person name="Wang S."/>
            <person name="Luo L."/>
            <person name="She Z."/>
            <person name="Ming Y."/>
            <person name="Huang W."/>
            <person name="Zhang S."/>
            <person name="Huang B."/>
            <person name="Zhang Y."/>
            <person name="Qu T."/>
            <person name="Ni P."/>
            <person name="Miao G."/>
            <person name="Wang J."/>
            <person name="Wang Q."/>
            <person name="Steinberg C.E."/>
            <person name="Wang H."/>
            <person name="Li N."/>
            <person name="Qian L."/>
            <person name="Zhang G."/>
            <person name="Li Y."/>
            <person name="Yang H."/>
            <person name="Liu X."/>
            <person name="Wang J."/>
            <person name="Yin Y."/>
            <person name="Wang J."/>
        </authorList>
    </citation>
    <scope>NUCLEOTIDE SEQUENCE [LARGE SCALE GENOMIC DNA]</scope>
    <source>
        <strain evidence="2">05x7-T-G4-1.051#20</strain>
    </source>
</reference>
<sequence length="80" mass="9059">MAHFIDSDSDGEIPEIDLTLRIQPYMYEPILSSSDRTVTNSPESESEIDQAEEASSQDLVQDSEEVTFDLVDSWYARLIS</sequence>
<organism evidence="2">
    <name type="scientific">Magallana gigas</name>
    <name type="common">Pacific oyster</name>
    <name type="synonym">Crassostrea gigas</name>
    <dbReference type="NCBI Taxonomy" id="29159"/>
    <lineage>
        <taxon>Eukaryota</taxon>
        <taxon>Metazoa</taxon>
        <taxon>Spiralia</taxon>
        <taxon>Lophotrochozoa</taxon>
        <taxon>Mollusca</taxon>
        <taxon>Bivalvia</taxon>
        <taxon>Autobranchia</taxon>
        <taxon>Pteriomorphia</taxon>
        <taxon>Ostreida</taxon>
        <taxon>Ostreoidea</taxon>
        <taxon>Ostreidae</taxon>
        <taxon>Magallana</taxon>
    </lineage>
</organism>
<evidence type="ECO:0000313" key="2">
    <source>
        <dbReference type="EMBL" id="EKC30610.1"/>
    </source>
</evidence>
<dbReference type="AlphaFoldDB" id="K1QP71"/>
<dbReference type="EMBL" id="JH817072">
    <property type="protein sequence ID" value="EKC30610.1"/>
    <property type="molecule type" value="Genomic_DNA"/>
</dbReference>
<feature type="compositionally biased region" description="Polar residues" evidence="1">
    <location>
        <begin position="32"/>
        <end position="43"/>
    </location>
</feature>
<dbReference type="InParanoid" id="K1QP71"/>
<dbReference type="HOGENOM" id="CLU_185518_0_0_1"/>
<protein>
    <submittedName>
        <fullName evidence="2">Uncharacterized protein</fullName>
    </submittedName>
</protein>
<evidence type="ECO:0000256" key="1">
    <source>
        <dbReference type="SAM" id="MobiDB-lite"/>
    </source>
</evidence>
<name>K1QP71_MAGGI</name>
<gene>
    <name evidence="2" type="ORF">CGI_10012970</name>
</gene>
<accession>K1QP71</accession>